<dbReference type="EMBL" id="GBRH01231689">
    <property type="protein sequence ID" value="JAD66206.1"/>
    <property type="molecule type" value="Transcribed_RNA"/>
</dbReference>
<proteinExistence type="predicted"/>
<name>A0A0A9BSC2_ARUDO</name>
<accession>A0A0A9BSC2</accession>
<sequence>MIVLINMIILKAILKLTFHSWAKRSNKPWIYEKLHSSGSHILFFVMIKGIITAQFAI</sequence>
<dbReference type="AlphaFoldDB" id="A0A0A9BSC2"/>
<protein>
    <submittedName>
        <fullName evidence="1">Uncharacterized protein</fullName>
    </submittedName>
</protein>
<reference evidence="1" key="1">
    <citation type="submission" date="2014-09" db="EMBL/GenBank/DDBJ databases">
        <authorList>
            <person name="Magalhaes I.L.F."/>
            <person name="Oliveira U."/>
            <person name="Santos F.R."/>
            <person name="Vidigal T.H.D.A."/>
            <person name="Brescovit A.D."/>
            <person name="Santos A.J."/>
        </authorList>
    </citation>
    <scope>NUCLEOTIDE SEQUENCE</scope>
    <source>
        <tissue evidence="1">Shoot tissue taken approximately 20 cm above the soil surface</tissue>
    </source>
</reference>
<reference evidence="1" key="2">
    <citation type="journal article" date="2015" name="Data Brief">
        <title>Shoot transcriptome of the giant reed, Arundo donax.</title>
        <authorList>
            <person name="Barrero R.A."/>
            <person name="Guerrero F.D."/>
            <person name="Moolhuijzen P."/>
            <person name="Goolsby J.A."/>
            <person name="Tidwell J."/>
            <person name="Bellgard S.E."/>
            <person name="Bellgard M.I."/>
        </authorList>
    </citation>
    <scope>NUCLEOTIDE SEQUENCE</scope>
    <source>
        <tissue evidence="1">Shoot tissue taken approximately 20 cm above the soil surface</tissue>
    </source>
</reference>
<organism evidence="1">
    <name type="scientific">Arundo donax</name>
    <name type="common">Giant reed</name>
    <name type="synonym">Donax arundinaceus</name>
    <dbReference type="NCBI Taxonomy" id="35708"/>
    <lineage>
        <taxon>Eukaryota</taxon>
        <taxon>Viridiplantae</taxon>
        <taxon>Streptophyta</taxon>
        <taxon>Embryophyta</taxon>
        <taxon>Tracheophyta</taxon>
        <taxon>Spermatophyta</taxon>
        <taxon>Magnoliopsida</taxon>
        <taxon>Liliopsida</taxon>
        <taxon>Poales</taxon>
        <taxon>Poaceae</taxon>
        <taxon>PACMAD clade</taxon>
        <taxon>Arundinoideae</taxon>
        <taxon>Arundineae</taxon>
        <taxon>Arundo</taxon>
    </lineage>
</organism>
<evidence type="ECO:0000313" key="1">
    <source>
        <dbReference type="EMBL" id="JAD66206.1"/>
    </source>
</evidence>